<evidence type="ECO:0000313" key="1">
    <source>
        <dbReference type="EMBL" id="GMH25526.1"/>
    </source>
</evidence>
<comment type="caution">
    <text evidence="1">The sequence shown here is derived from an EMBL/GenBank/DDBJ whole genome shotgun (WGS) entry which is preliminary data.</text>
</comment>
<organism evidence="1 2">
    <name type="scientific">Nepenthes gracilis</name>
    <name type="common">Slender pitcher plant</name>
    <dbReference type="NCBI Taxonomy" id="150966"/>
    <lineage>
        <taxon>Eukaryota</taxon>
        <taxon>Viridiplantae</taxon>
        <taxon>Streptophyta</taxon>
        <taxon>Embryophyta</taxon>
        <taxon>Tracheophyta</taxon>
        <taxon>Spermatophyta</taxon>
        <taxon>Magnoliopsida</taxon>
        <taxon>eudicotyledons</taxon>
        <taxon>Gunneridae</taxon>
        <taxon>Pentapetalae</taxon>
        <taxon>Caryophyllales</taxon>
        <taxon>Nepenthaceae</taxon>
        <taxon>Nepenthes</taxon>
    </lineage>
</organism>
<name>A0AAD3TAD9_NEPGR</name>
<proteinExistence type="predicted"/>
<protein>
    <submittedName>
        <fullName evidence="1">Uncharacterized protein</fullName>
    </submittedName>
</protein>
<accession>A0AAD3TAD9</accession>
<evidence type="ECO:0000313" key="2">
    <source>
        <dbReference type="Proteomes" id="UP001279734"/>
    </source>
</evidence>
<dbReference type="Proteomes" id="UP001279734">
    <property type="component" value="Unassembled WGS sequence"/>
</dbReference>
<keyword evidence="2" id="KW-1185">Reference proteome</keyword>
<dbReference type="AlphaFoldDB" id="A0AAD3TAD9"/>
<sequence length="57" mass="6339">MKCKNAVVNDGPVYKTFCVIGHLKGPMHDSFATAFSCGPWIQSRARVHSTGFFSHRL</sequence>
<reference evidence="1" key="1">
    <citation type="submission" date="2023-05" db="EMBL/GenBank/DDBJ databases">
        <title>Nepenthes gracilis genome sequencing.</title>
        <authorList>
            <person name="Fukushima K."/>
        </authorList>
    </citation>
    <scope>NUCLEOTIDE SEQUENCE</scope>
    <source>
        <strain evidence="1">SING2019-196</strain>
    </source>
</reference>
<dbReference type="EMBL" id="BSYO01000029">
    <property type="protein sequence ID" value="GMH25526.1"/>
    <property type="molecule type" value="Genomic_DNA"/>
</dbReference>
<gene>
    <name evidence="1" type="ORF">Nepgr_027369</name>
</gene>